<dbReference type="Proteomes" id="UP000284177">
    <property type="component" value="Unassembled WGS sequence"/>
</dbReference>
<evidence type="ECO:0000256" key="6">
    <source>
        <dbReference type="ARBA" id="ARBA00023014"/>
    </source>
</evidence>
<dbReference type="InterPro" id="IPR036136">
    <property type="entry name" value="Nit/Sulf_reduc_fer-like_dom_sf"/>
</dbReference>
<evidence type="ECO:0000256" key="1">
    <source>
        <dbReference type="ARBA" id="ARBA00022485"/>
    </source>
</evidence>
<evidence type="ECO:0000256" key="2">
    <source>
        <dbReference type="ARBA" id="ARBA00022617"/>
    </source>
</evidence>
<dbReference type="GO" id="GO:0016491">
    <property type="term" value="F:oxidoreductase activity"/>
    <property type="evidence" value="ECO:0007669"/>
    <property type="project" value="UniProtKB-KW"/>
</dbReference>
<feature type="domain" description="Nitrite/Sulfite reductase ferredoxin-like" evidence="8">
    <location>
        <begin position="15"/>
        <end position="77"/>
    </location>
</feature>
<gene>
    <name evidence="9" type="ORF">BET03_10085</name>
</gene>
<dbReference type="PROSITE" id="PS00365">
    <property type="entry name" value="NIR_SIR"/>
    <property type="match status" value="1"/>
</dbReference>
<evidence type="ECO:0000259" key="7">
    <source>
        <dbReference type="Pfam" id="PF01077"/>
    </source>
</evidence>
<keyword evidence="5" id="KW-0408">Iron</keyword>
<sequence length="227" mass="25219">MIPLKPKYAVLQKIRNGKETYGITPHIPGGFVTPDQLIKIGQVAKKYNASLKITSGQRIAILGLEPQDVEKAWNELGMKPGVKSILSIKNVEMCSASFCKKAKQNSNELGMKIDKLYHGIDMPNRTKISVVGCKNGCTNVYTKDIGIIGTENGYKITVGGSGGSNTKIADILVEDLTEDDVLEVLDTIINYYKKNGKHKEKLNKFIKRIGFEKFRKDILEKCNVNKK</sequence>
<dbReference type="PANTHER" id="PTHR43809">
    <property type="entry name" value="NITRITE REDUCTASE (NADH) LARGE SUBUNIT"/>
    <property type="match status" value="1"/>
</dbReference>
<dbReference type="SUPFAM" id="SSF55124">
    <property type="entry name" value="Nitrite/Sulfite reductase N-terminal domain-like"/>
    <property type="match status" value="1"/>
</dbReference>
<keyword evidence="2" id="KW-0349">Heme</keyword>
<dbReference type="GO" id="GO:0051539">
    <property type="term" value="F:4 iron, 4 sulfur cluster binding"/>
    <property type="evidence" value="ECO:0007669"/>
    <property type="project" value="UniProtKB-KW"/>
</dbReference>
<dbReference type="EMBL" id="MCIB01000008">
    <property type="protein sequence ID" value="RKD32955.1"/>
    <property type="molecule type" value="Genomic_DNA"/>
</dbReference>
<dbReference type="InterPro" id="IPR006066">
    <property type="entry name" value="NO2/SO3_Rdtase_FeS/sirohaem_BS"/>
</dbReference>
<evidence type="ECO:0000256" key="3">
    <source>
        <dbReference type="ARBA" id="ARBA00022723"/>
    </source>
</evidence>
<accession>A0A419T6B6</accession>
<proteinExistence type="predicted"/>
<dbReference type="Pfam" id="PF03460">
    <property type="entry name" value="NIR_SIR_ferr"/>
    <property type="match status" value="1"/>
</dbReference>
<name>A0A419T6B6_9FIRM</name>
<dbReference type="InterPro" id="IPR005117">
    <property type="entry name" value="NiRdtase/SiRdtase_haem-b_fer"/>
</dbReference>
<dbReference type="SUPFAM" id="SSF56014">
    <property type="entry name" value="Nitrite and sulphite reductase 4Fe-4S domain-like"/>
    <property type="match status" value="1"/>
</dbReference>
<dbReference type="OrthoDB" id="9800558at2"/>
<organism evidence="9 10">
    <name type="scientific">Thermohalobacter berrensis</name>
    <dbReference type="NCBI Taxonomy" id="99594"/>
    <lineage>
        <taxon>Bacteria</taxon>
        <taxon>Bacillati</taxon>
        <taxon>Bacillota</taxon>
        <taxon>Tissierellia</taxon>
        <taxon>Tissierellales</taxon>
        <taxon>Thermohalobacteraceae</taxon>
        <taxon>Thermohalobacter</taxon>
    </lineage>
</organism>
<keyword evidence="10" id="KW-1185">Reference proteome</keyword>
<reference evidence="9 10" key="1">
    <citation type="submission" date="2016-08" db="EMBL/GenBank/DDBJ databases">
        <title>Novel Firmicutes and Novel Genomes.</title>
        <authorList>
            <person name="Poppleton D.I."/>
            <person name="Gribaldo S."/>
        </authorList>
    </citation>
    <scope>NUCLEOTIDE SEQUENCE [LARGE SCALE GENOMIC DNA]</scope>
    <source>
        <strain evidence="9 10">CTT3</strain>
    </source>
</reference>
<evidence type="ECO:0000256" key="5">
    <source>
        <dbReference type="ARBA" id="ARBA00023004"/>
    </source>
</evidence>
<dbReference type="GO" id="GO:0046872">
    <property type="term" value="F:metal ion binding"/>
    <property type="evidence" value="ECO:0007669"/>
    <property type="project" value="UniProtKB-KW"/>
</dbReference>
<dbReference type="InterPro" id="IPR006067">
    <property type="entry name" value="NO2/SO3_Rdtase_4Fe4S_dom"/>
</dbReference>
<evidence type="ECO:0000313" key="9">
    <source>
        <dbReference type="EMBL" id="RKD32955.1"/>
    </source>
</evidence>
<evidence type="ECO:0000259" key="8">
    <source>
        <dbReference type="Pfam" id="PF03460"/>
    </source>
</evidence>
<dbReference type="PIRSF" id="PIRSF037487">
    <property type="entry name" value="Sulfite_red_assimil"/>
    <property type="match status" value="1"/>
</dbReference>
<dbReference type="Gene3D" id="3.90.480.20">
    <property type="match status" value="1"/>
</dbReference>
<keyword evidence="3" id="KW-0479">Metal-binding</keyword>
<dbReference type="AlphaFoldDB" id="A0A419T6B6"/>
<feature type="domain" description="Nitrite/sulphite reductase 4Fe-4S" evidence="7">
    <location>
        <begin position="96"/>
        <end position="223"/>
    </location>
</feature>
<evidence type="ECO:0000313" key="10">
    <source>
        <dbReference type="Proteomes" id="UP000284177"/>
    </source>
</evidence>
<dbReference type="Pfam" id="PF01077">
    <property type="entry name" value="NIR_SIR"/>
    <property type="match status" value="1"/>
</dbReference>
<comment type="caution">
    <text evidence="9">The sequence shown here is derived from an EMBL/GenBank/DDBJ whole genome shotgun (WGS) entry which is preliminary data.</text>
</comment>
<dbReference type="Gene3D" id="3.30.413.10">
    <property type="entry name" value="Sulfite Reductase Hemoprotein, domain 1"/>
    <property type="match status" value="1"/>
</dbReference>
<keyword evidence="6" id="KW-0411">Iron-sulfur</keyword>
<dbReference type="GO" id="GO:0020037">
    <property type="term" value="F:heme binding"/>
    <property type="evidence" value="ECO:0007669"/>
    <property type="project" value="InterPro"/>
</dbReference>
<dbReference type="InterPro" id="IPR045854">
    <property type="entry name" value="NO2/SO3_Rdtase_4Fe4S_sf"/>
</dbReference>
<protein>
    <submittedName>
        <fullName evidence="9">Nitrite reductase</fullName>
    </submittedName>
</protein>
<keyword evidence="4" id="KW-0560">Oxidoreductase</keyword>
<keyword evidence="1" id="KW-0004">4Fe-4S</keyword>
<dbReference type="PANTHER" id="PTHR43809:SF1">
    <property type="entry name" value="NITRITE REDUCTASE (NADH) LARGE SUBUNIT"/>
    <property type="match status" value="1"/>
</dbReference>
<dbReference type="InterPro" id="IPR052034">
    <property type="entry name" value="NasD-like"/>
</dbReference>
<evidence type="ECO:0000256" key="4">
    <source>
        <dbReference type="ARBA" id="ARBA00023002"/>
    </source>
</evidence>
<dbReference type="InterPro" id="IPR017220">
    <property type="entry name" value="Sulphite_reductase_assimil"/>
</dbReference>